<dbReference type="EMBL" id="VYVN01000035">
    <property type="protein sequence ID" value="KAA9237840.1"/>
    <property type="molecule type" value="Genomic_DNA"/>
</dbReference>
<evidence type="ECO:0000313" key="1">
    <source>
        <dbReference type="EMBL" id="KAA9237840.1"/>
    </source>
</evidence>
<comment type="caution">
    <text evidence="1">The sequence shown here is derived from an EMBL/GenBank/DDBJ whole genome shotgun (WGS) entry which is preliminary data.</text>
</comment>
<dbReference type="RefSeq" id="WP_102723008.1">
    <property type="nucleotide sequence ID" value="NZ_CP142608.1"/>
</dbReference>
<reference evidence="2" key="1">
    <citation type="submission" date="2019-09" db="EMBL/GenBank/DDBJ databases">
        <title>Draft genome sequence assemblies of isolates from the urinary tract.</title>
        <authorList>
            <person name="Mores C.R."/>
            <person name="Putonti C."/>
            <person name="Wolfe A.J."/>
        </authorList>
    </citation>
    <scope>NUCLEOTIDE SEQUENCE [LARGE SCALE GENOMIC DNA]</scope>
    <source>
        <strain evidence="2">UMB8614</strain>
    </source>
</reference>
<keyword evidence="2" id="KW-1185">Reference proteome</keyword>
<accession>A0A5N1BER7</accession>
<evidence type="ECO:0000313" key="2">
    <source>
        <dbReference type="Proteomes" id="UP000326476"/>
    </source>
</evidence>
<gene>
    <name evidence="1" type="ORF">F6I34_09260</name>
</gene>
<sequence>MPLEADLILKIHESLGIRTPVEIYQKTMGNYEKEVPLIEFPLKLFDFPINDFSCNKTMRHIVYDLKDKDLLFYLGNILTKQIHLKQKDLYDFFSEPQFDNLIKLEKQELNIFLEYYRLFHTDFIFQNKMEYDYLLDQVSEINLKDGYYYAYNDIKESYLFVEVKDRSRIINQVEAPSLDSIVYAFNGGGDCYNHDVDRSTLNIYIKDQVTNWLTHYPEQVIKQLMSLELDIENEEQLEKTYQVFINSDSDTLLNPKYFELE</sequence>
<organism evidence="1 2">
    <name type="scientific">Aerococcus tenax</name>
    <dbReference type="NCBI Taxonomy" id="3078812"/>
    <lineage>
        <taxon>Bacteria</taxon>
        <taxon>Bacillati</taxon>
        <taxon>Bacillota</taxon>
        <taxon>Bacilli</taxon>
        <taxon>Lactobacillales</taxon>
        <taxon>Aerococcaceae</taxon>
        <taxon>Aerococcus</taxon>
    </lineage>
</organism>
<proteinExistence type="predicted"/>
<protein>
    <submittedName>
        <fullName evidence="1">Uncharacterized protein</fullName>
    </submittedName>
</protein>
<dbReference type="AlphaFoldDB" id="A0A5N1BER7"/>
<name>A0A5N1BER7_9LACT</name>
<dbReference type="Proteomes" id="UP000326476">
    <property type="component" value="Unassembled WGS sequence"/>
</dbReference>